<name>A0A839S528_9PSEU</name>
<evidence type="ECO:0000313" key="3">
    <source>
        <dbReference type="Proteomes" id="UP000550714"/>
    </source>
</evidence>
<accession>A0A839S528</accession>
<dbReference type="AlphaFoldDB" id="A0A839S528"/>
<keyword evidence="3" id="KW-1185">Reference proteome</keyword>
<dbReference type="RefSeq" id="WP_183657771.1">
    <property type="nucleotide sequence ID" value="NZ_JACHWU010000005.1"/>
</dbReference>
<feature type="chain" id="PRO_5032933211" description="Small secreted protein" evidence="1">
    <location>
        <begin position="26"/>
        <end position="157"/>
    </location>
</feature>
<dbReference type="EMBL" id="JACHWU010000005">
    <property type="protein sequence ID" value="MBB3052828.1"/>
    <property type="molecule type" value="Genomic_DNA"/>
</dbReference>
<sequence>MRIRTLLVAVAGVLVLLTSACSREAGPMPTGGGGDDPGPAALATKLRALTQDVCYRSPGDIDPPACEKYVTQLGSVPGSARDFARGEYGRDDHPGLLKAANTLGKGLKTYNNAQCGRSAGGSRDDEACTQTLQDVADALDDVQAGVQELPQVSGQGG</sequence>
<evidence type="ECO:0000313" key="2">
    <source>
        <dbReference type="EMBL" id="MBB3052828.1"/>
    </source>
</evidence>
<dbReference type="PROSITE" id="PS51257">
    <property type="entry name" value="PROKAR_LIPOPROTEIN"/>
    <property type="match status" value="1"/>
</dbReference>
<comment type="caution">
    <text evidence="2">The sequence shown here is derived from an EMBL/GenBank/DDBJ whole genome shotgun (WGS) entry which is preliminary data.</text>
</comment>
<keyword evidence="1" id="KW-0732">Signal</keyword>
<protein>
    <recommendedName>
        <fullName evidence="4">Small secreted protein</fullName>
    </recommendedName>
</protein>
<evidence type="ECO:0000256" key="1">
    <source>
        <dbReference type="SAM" id="SignalP"/>
    </source>
</evidence>
<gene>
    <name evidence="2" type="ORF">FHS23_003869</name>
</gene>
<dbReference type="Proteomes" id="UP000550714">
    <property type="component" value="Unassembled WGS sequence"/>
</dbReference>
<organism evidence="2 3">
    <name type="scientific">Prauserella isguenensis</name>
    <dbReference type="NCBI Taxonomy" id="1470180"/>
    <lineage>
        <taxon>Bacteria</taxon>
        <taxon>Bacillati</taxon>
        <taxon>Actinomycetota</taxon>
        <taxon>Actinomycetes</taxon>
        <taxon>Pseudonocardiales</taxon>
        <taxon>Pseudonocardiaceae</taxon>
        <taxon>Prauserella</taxon>
    </lineage>
</organism>
<reference evidence="2 3" key="1">
    <citation type="submission" date="2020-08" db="EMBL/GenBank/DDBJ databases">
        <title>Genomic Encyclopedia of Type Strains, Phase III (KMG-III): the genomes of soil and plant-associated and newly described type strains.</title>
        <authorList>
            <person name="Whitman W."/>
        </authorList>
    </citation>
    <scope>NUCLEOTIDE SEQUENCE [LARGE SCALE GENOMIC DNA]</scope>
    <source>
        <strain evidence="2 3">CECT 8577</strain>
    </source>
</reference>
<evidence type="ECO:0008006" key="4">
    <source>
        <dbReference type="Google" id="ProtNLM"/>
    </source>
</evidence>
<feature type="signal peptide" evidence="1">
    <location>
        <begin position="1"/>
        <end position="25"/>
    </location>
</feature>
<proteinExistence type="predicted"/>